<dbReference type="GO" id="GO:0051537">
    <property type="term" value="F:2 iron, 2 sulfur cluster binding"/>
    <property type="evidence" value="ECO:0007669"/>
    <property type="project" value="InterPro"/>
</dbReference>
<dbReference type="Pfam" id="PF00970">
    <property type="entry name" value="FAD_binding_6"/>
    <property type="match status" value="1"/>
</dbReference>
<dbReference type="PROSITE" id="PS00197">
    <property type="entry name" value="2FE2S_FER_1"/>
    <property type="match status" value="1"/>
</dbReference>
<dbReference type="SUPFAM" id="SSF54292">
    <property type="entry name" value="2Fe-2S ferredoxin-like"/>
    <property type="match status" value="1"/>
</dbReference>
<dbReference type="PANTHER" id="PTHR47354">
    <property type="entry name" value="NADH OXIDOREDUCTASE HCR"/>
    <property type="match status" value="1"/>
</dbReference>
<dbReference type="InterPro" id="IPR001433">
    <property type="entry name" value="OxRdtase_FAD/NAD-bd"/>
</dbReference>
<dbReference type="PANTHER" id="PTHR47354:SF5">
    <property type="entry name" value="PROTEIN RFBI"/>
    <property type="match status" value="1"/>
</dbReference>
<accession>A0A9X1B9B7</accession>
<evidence type="ECO:0000259" key="3">
    <source>
        <dbReference type="PROSITE" id="PS51384"/>
    </source>
</evidence>
<gene>
    <name evidence="4" type="ORF">CKO25_14205</name>
</gene>
<dbReference type="Proteomes" id="UP001138802">
    <property type="component" value="Unassembled WGS sequence"/>
</dbReference>
<dbReference type="CDD" id="cd00207">
    <property type="entry name" value="fer2"/>
    <property type="match status" value="1"/>
</dbReference>
<dbReference type="InterPro" id="IPR050415">
    <property type="entry name" value="MRET"/>
</dbReference>
<dbReference type="InterPro" id="IPR017938">
    <property type="entry name" value="Riboflavin_synthase-like_b-brl"/>
</dbReference>
<comment type="cofactor">
    <cofactor evidence="1">
        <name>[2Fe-2S] cluster</name>
        <dbReference type="ChEBI" id="CHEBI:190135"/>
    </cofactor>
</comment>
<proteinExistence type="predicted"/>
<dbReference type="InterPro" id="IPR001709">
    <property type="entry name" value="Flavoprot_Pyr_Nucl_cyt_Rdtase"/>
</dbReference>
<dbReference type="InterPro" id="IPR036010">
    <property type="entry name" value="2Fe-2S_ferredoxin-like_sf"/>
</dbReference>
<dbReference type="SUPFAM" id="SSF63380">
    <property type="entry name" value="Riboflavin synthase domain-like"/>
    <property type="match status" value="1"/>
</dbReference>
<organism evidence="4 5">
    <name type="scientific">Thiocapsa imhoffii</name>
    <dbReference type="NCBI Taxonomy" id="382777"/>
    <lineage>
        <taxon>Bacteria</taxon>
        <taxon>Pseudomonadati</taxon>
        <taxon>Pseudomonadota</taxon>
        <taxon>Gammaproteobacteria</taxon>
        <taxon>Chromatiales</taxon>
        <taxon>Chromatiaceae</taxon>
        <taxon>Thiocapsa</taxon>
    </lineage>
</organism>
<dbReference type="InterPro" id="IPR001041">
    <property type="entry name" value="2Fe-2S_ferredoxin-type"/>
</dbReference>
<dbReference type="RefSeq" id="WP_200388582.1">
    <property type="nucleotide sequence ID" value="NZ_NRSD01000015.1"/>
</dbReference>
<dbReference type="SUPFAM" id="SSF52343">
    <property type="entry name" value="Ferredoxin reductase-like, C-terminal NADP-linked domain"/>
    <property type="match status" value="1"/>
</dbReference>
<reference evidence="4 5" key="1">
    <citation type="journal article" date="2020" name="Microorganisms">
        <title>Osmotic Adaptation and Compatible Solute Biosynthesis of Phototrophic Bacteria as Revealed from Genome Analyses.</title>
        <authorList>
            <person name="Imhoff J.F."/>
            <person name="Rahn T."/>
            <person name="Kunzel S."/>
            <person name="Keller A."/>
            <person name="Neulinger S.C."/>
        </authorList>
    </citation>
    <scope>NUCLEOTIDE SEQUENCE [LARGE SCALE GENOMIC DNA]</scope>
    <source>
        <strain evidence="4 5">DSM 21303</strain>
    </source>
</reference>
<dbReference type="EMBL" id="NRSD01000015">
    <property type="protein sequence ID" value="MBK1645784.1"/>
    <property type="molecule type" value="Genomic_DNA"/>
</dbReference>
<evidence type="ECO:0000313" key="5">
    <source>
        <dbReference type="Proteomes" id="UP001138802"/>
    </source>
</evidence>
<dbReference type="Pfam" id="PF00175">
    <property type="entry name" value="NAD_binding_1"/>
    <property type="match status" value="1"/>
</dbReference>
<dbReference type="InterPro" id="IPR039261">
    <property type="entry name" value="FNR_nucleotide-bd"/>
</dbReference>
<evidence type="ECO:0000256" key="1">
    <source>
        <dbReference type="ARBA" id="ARBA00034078"/>
    </source>
</evidence>
<dbReference type="PROSITE" id="PS51085">
    <property type="entry name" value="2FE2S_FER_2"/>
    <property type="match status" value="1"/>
</dbReference>
<feature type="domain" description="FAD-binding FR-type" evidence="3">
    <location>
        <begin position="98"/>
        <end position="198"/>
    </location>
</feature>
<comment type="caution">
    <text evidence="4">The sequence shown here is derived from an EMBL/GenBank/DDBJ whole genome shotgun (WGS) entry which is preliminary data.</text>
</comment>
<sequence length="344" mass="38177">MTHTIRTMPADHQFVATPDETVLDAALRQGITLPYGCRNGRCGSCAASLRQGRVHYPNTQPEALEGQPPETCLPCLAVAETDLVLEVRELSSVAFIEVKTLPCRLVRKEQLNHDVMRLFLKLPEQQRLAFLAGQYLEFILRDGRRRAFSIANAPHADAELELHVRQVPGGSFTTEIFEALPEKSILRFQGPLGTFVLREDTERPIIMMGGGTGFAPLKGMIEHALHRGLTRPLTLYWGVRARHDLYLPELPEQWSRQLANFHFVPVLSQPDSDWRGRTGLVHSAVVADHPSLADHDLYLSGPPAMVAAGRAAFVAIGADRERIFSDAFEYATDSPARPHSTPAP</sequence>
<feature type="domain" description="2Fe-2S ferredoxin-type" evidence="2">
    <location>
        <begin position="3"/>
        <end position="91"/>
    </location>
</feature>
<keyword evidence="5" id="KW-1185">Reference proteome</keyword>
<dbReference type="Gene3D" id="3.10.20.30">
    <property type="match status" value="1"/>
</dbReference>
<name>A0A9X1B9B7_9GAMM</name>
<dbReference type="InterPro" id="IPR006058">
    <property type="entry name" value="2Fe2S_fd_BS"/>
</dbReference>
<evidence type="ECO:0000313" key="4">
    <source>
        <dbReference type="EMBL" id="MBK1645784.1"/>
    </source>
</evidence>
<dbReference type="PRINTS" id="PR00410">
    <property type="entry name" value="PHEHYDRXLASE"/>
</dbReference>
<dbReference type="InterPro" id="IPR017927">
    <property type="entry name" value="FAD-bd_FR_type"/>
</dbReference>
<dbReference type="GO" id="GO:0016491">
    <property type="term" value="F:oxidoreductase activity"/>
    <property type="evidence" value="ECO:0007669"/>
    <property type="project" value="InterPro"/>
</dbReference>
<dbReference type="InterPro" id="IPR012675">
    <property type="entry name" value="Beta-grasp_dom_sf"/>
</dbReference>
<dbReference type="AlphaFoldDB" id="A0A9X1B9B7"/>
<dbReference type="PRINTS" id="PR00371">
    <property type="entry name" value="FPNCR"/>
</dbReference>
<dbReference type="PROSITE" id="PS51384">
    <property type="entry name" value="FAD_FR"/>
    <property type="match status" value="1"/>
</dbReference>
<dbReference type="Gene3D" id="3.40.50.80">
    <property type="entry name" value="Nucleotide-binding domain of ferredoxin-NADP reductase (FNR) module"/>
    <property type="match status" value="1"/>
</dbReference>
<evidence type="ECO:0000259" key="2">
    <source>
        <dbReference type="PROSITE" id="PS51085"/>
    </source>
</evidence>
<dbReference type="Gene3D" id="2.40.30.10">
    <property type="entry name" value="Translation factors"/>
    <property type="match status" value="1"/>
</dbReference>
<dbReference type="CDD" id="cd06189">
    <property type="entry name" value="flavin_oxioreductase"/>
    <property type="match status" value="1"/>
</dbReference>
<dbReference type="InterPro" id="IPR008333">
    <property type="entry name" value="Cbr1-like_FAD-bd_dom"/>
</dbReference>
<dbReference type="Pfam" id="PF00111">
    <property type="entry name" value="Fer2"/>
    <property type="match status" value="1"/>
</dbReference>
<protein>
    <submittedName>
        <fullName evidence="4">CDP-6-deoxy-delta-3,4-glucoseen reductase</fullName>
    </submittedName>
</protein>